<name>A0ABN9REL4_9DINO</name>
<gene>
    <name evidence="2" type="ORF">PCOR1329_LOCUS19825</name>
</gene>
<protein>
    <submittedName>
        <fullName evidence="2">Uncharacterized protein</fullName>
    </submittedName>
</protein>
<feature type="compositionally biased region" description="Low complexity" evidence="1">
    <location>
        <begin position="245"/>
        <end position="258"/>
    </location>
</feature>
<evidence type="ECO:0000313" key="3">
    <source>
        <dbReference type="Proteomes" id="UP001189429"/>
    </source>
</evidence>
<evidence type="ECO:0000256" key="1">
    <source>
        <dbReference type="SAM" id="MobiDB-lite"/>
    </source>
</evidence>
<reference evidence="2" key="1">
    <citation type="submission" date="2023-10" db="EMBL/GenBank/DDBJ databases">
        <authorList>
            <person name="Chen Y."/>
            <person name="Shah S."/>
            <person name="Dougan E. K."/>
            <person name="Thang M."/>
            <person name="Chan C."/>
        </authorList>
    </citation>
    <scope>NUCLEOTIDE SEQUENCE [LARGE SCALE GENOMIC DNA]</scope>
</reference>
<dbReference type="EMBL" id="CAUYUJ010006369">
    <property type="protein sequence ID" value="CAK0817135.1"/>
    <property type="molecule type" value="Genomic_DNA"/>
</dbReference>
<keyword evidence="3" id="KW-1185">Reference proteome</keyword>
<sequence length="590" mass="63980">MAGKTGAGDELPYETSEVFQCDGCSLTSSPQCRTDAKMDKIQICTWGKTKRVNKRGSASKNWNITKISLVGKKFKEEKGNGRKWKAGYKEYVNLRAGGTSRVRKMKNIVSKVVRGVAVVKGRKGVCKIKSGRRVTNKSAEIRDSGDMVLDAEQQEEAANEVAEEMNAEADHRGALTLEETQARAEAQRAAALEVQQGAFPDTADGGKASSDSEGSDDSDDSSEEGDDSSDEDSDRPPKKKAKQNASGGSRKAPAAASAAASVAADGEFEVEFHTPTPKKPMGSRVASVASGSLGPVKKMKKDSSELTGGHQKTLEDLSNLFEQIPTKLTNGDFDDTNGRALQRMVGDWHTTKRSGQAAVNHLLKQTDDEERRRVLSRFRNASDNIDPVAGYLRVFNLPGQAKATFQSMHTEWTNIKKLTQPPARGATAMLQKLSKEKTDATPSAISEILDIMSPTPKTDQVTTHVVRAADRAALHQDIIANLIGQIFKRRPFDARKDAENAEKVRFEIETEMTELLGKINDVAFANALGPQIIQTLQQILAVVHYAEESGAQLRIALGAWSNKAPDGILAQAAHSKVRGAFLKDAAEYLA</sequence>
<accession>A0ABN9REL4</accession>
<organism evidence="2 3">
    <name type="scientific">Prorocentrum cordatum</name>
    <dbReference type="NCBI Taxonomy" id="2364126"/>
    <lineage>
        <taxon>Eukaryota</taxon>
        <taxon>Sar</taxon>
        <taxon>Alveolata</taxon>
        <taxon>Dinophyceae</taxon>
        <taxon>Prorocentrales</taxon>
        <taxon>Prorocentraceae</taxon>
        <taxon>Prorocentrum</taxon>
    </lineage>
</organism>
<comment type="caution">
    <text evidence="2">The sequence shown here is derived from an EMBL/GenBank/DDBJ whole genome shotgun (WGS) entry which is preliminary data.</text>
</comment>
<feature type="region of interest" description="Disordered" evidence="1">
    <location>
        <begin position="272"/>
        <end position="309"/>
    </location>
</feature>
<feature type="non-terminal residue" evidence="2">
    <location>
        <position position="590"/>
    </location>
</feature>
<feature type="region of interest" description="Disordered" evidence="1">
    <location>
        <begin position="196"/>
        <end position="258"/>
    </location>
</feature>
<evidence type="ECO:0000313" key="2">
    <source>
        <dbReference type="EMBL" id="CAK0817135.1"/>
    </source>
</evidence>
<proteinExistence type="predicted"/>
<feature type="compositionally biased region" description="Acidic residues" evidence="1">
    <location>
        <begin position="213"/>
        <end position="233"/>
    </location>
</feature>
<dbReference type="Proteomes" id="UP001189429">
    <property type="component" value="Unassembled WGS sequence"/>
</dbReference>